<dbReference type="Pfam" id="PF04542">
    <property type="entry name" value="Sigma70_r2"/>
    <property type="match status" value="1"/>
</dbReference>
<dbReference type="SUPFAM" id="SSF88946">
    <property type="entry name" value="Sigma2 domain of RNA polymerase sigma factors"/>
    <property type="match status" value="1"/>
</dbReference>
<feature type="short sequence motif" description="Polymerase core binding" evidence="6">
    <location>
        <begin position="73"/>
        <end position="86"/>
    </location>
</feature>
<name>A0A916YJC5_9BACL</name>
<reference evidence="8" key="2">
    <citation type="submission" date="2020-09" db="EMBL/GenBank/DDBJ databases">
        <authorList>
            <person name="Sun Q."/>
            <person name="Zhou Y."/>
        </authorList>
    </citation>
    <scope>NUCLEOTIDE SEQUENCE</scope>
    <source>
        <strain evidence="8">CGMCC 1.15178</strain>
    </source>
</reference>
<reference evidence="8" key="1">
    <citation type="journal article" date="2014" name="Int. J. Syst. Evol. Microbiol.">
        <title>Complete genome sequence of Corynebacterium casei LMG S-19264T (=DSM 44701T), isolated from a smear-ripened cheese.</title>
        <authorList>
            <consortium name="US DOE Joint Genome Institute (JGI-PGF)"/>
            <person name="Walter F."/>
            <person name="Albersmeier A."/>
            <person name="Kalinowski J."/>
            <person name="Ruckert C."/>
        </authorList>
    </citation>
    <scope>NUCLEOTIDE SEQUENCE</scope>
    <source>
        <strain evidence="8">CGMCC 1.15178</strain>
    </source>
</reference>
<dbReference type="InterPro" id="IPR013325">
    <property type="entry name" value="RNA_pol_sigma_r2"/>
</dbReference>
<evidence type="ECO:0000259" key="7">
    <source>
        <dbReference type="Pfam" id="PF04542"/>
    </source>
</evidence>
<comment type="subunit">
    <text evidence="6">Interacts with RsgI.</text>
</comment>
<dbReference type="GO" id="GO:0016987">
    <property type="term" value="F:sigma factor activity"/>
    <property type="evidence" value="ECO:0007669"/>
    <property type="project" value="UniProtKB-UniRule"/>
</dbReference>
<keyword evidence="4 6" id="KW-0238">DNA-binding</keyword>
<evidence type="ECO:0000256" key="4">
    <source>
        <dbReference type="ARBA" id="ARBA00023125"/>
    </source>
</evidence>
<keyword evidence="3 6" id="KW-0731">Sigma factor</keyword>
<dbReference type="NCBIfam" id="TIGR02895">
    <property type="entry name" value="spore_sigI"/>
    <property type="match status" value="1"/>
</dbReference>
<dbReference type="InterPro" id="IPR007627">
    <property type="entry name" value="RNA_pol_sigma70_r2"/>
</dbReference>
<dbReference type="NCBIfam" id="NF006176">
    <property type="entry name" value="PRK08311.2-4"/>
    <property type="match status" value="1"/>
</dbReference>
<keyword evidence="6" id="KW-0346">Stress response</keyword>
<organism evidence="8 9">
    <name type="scientific">Paenibacillus nasutitermitis</name>
    <dbReference type="NCBI Taxonomy" id="1652958"/>
    <lineage>
        <taxon>Bacteria</taxon>
        <taxon>Bacillati</taxon>
        <taxon>Bacillota</taxon>
        <taxon>Bacilli</taxon>
        <taxon>Bacillales</taxon>
        <taxon>Paenibacillaceae</taxon>
        <taxon>Paenibacillus</taxon>
    </lineage>
</organism>
<evidence type="ECO:0000256" key="2">
    <source>
        <dbReference type="ARBA" id="ARBA00023015"/>
    </source>
</evidence>
<proteinExistence type="inferred from homology"/>
<dbReference type="HAMAP" id="MF_02064">
    <property type="entry name" value="Sigma70_SigI"/>
    <property type="match status" value="1"/>
</dbReference>
<dbReference type="GO" id="GO:0006352">
    <property type="term" value="P:DNA-templated transcription initiation"/>
    <property type="evidence" value="ECO:0007669"/>
    <property type="project" value="UniProtKB-UniRule"/>
</dbReference>
<protein>
    <recommendedName>
        <fullName evidence="6">RNA polymerase sigma factor SigI</fullName>
    </recommendedName>
</protein>
<dbReference type="Gene3D" id="1.10.1740.10">
    <property type="match status" value="1"/>
</dbReference>
<sequence>MELLLLVVFKRLFGKHGSDLPPQKNEKASPEMMVELIRSGEASRDAFILAYKPYIAKVTSRFCKRYIDPSRDDEFSIALSAFHEAMEQFSSQAGKSFLGFAETVIRRRLIDYVRKEQRHQHTVPYSSFDRLDDEGQTINPIEMQESVSRFQDTQHADARRMEISDYNHSLQMYDIAFMDLPDLSPKHADSREMLIAISRTLASSPGMYESLMETRKLPVKELCQMSGVSRKTIERNRKYLIALAVLQRGDYPYLQHYLEPVLSPQKEAGHQSMGVRV</sequence>
<evidence type="ECO:0000256" key="6">
    <source>
        <dbReference type="HAMAP-Rule" id="MF_02064"/>
    </source>
</evidence>
<dbReference type="GO" id="GO:0005737">
    <property type="term" value="C:cytoplasm"/>
    <property type="evidence" value="ECO:0007669"/>
    <property type="project" value="UniProtKB-SubCell"/>
</dbReference>
<evidence type="ECO:0000313" key="8">
    <source>
        <dbReference type="EMBL" id="GGD48319.1"/>
    </source>
</evidence>
<keyword evidence="1 6" id="KW-0963">Cytoplasm</keyword>
<gene>
    <name evidence="6 8" type="primary">sigI</name>
    <name evidence="8" type="ORF">GCM10010911_02240</name>
</gene>
<comment type="activity regulation">
    <text evidence="6">Negatively regulated by the anti-sigma-I factor RsgI.</text>
</comment>
<comment type="function">
    <text evidence="6">Sigma factors are initiation factors that promote the attachment of RNA polymerase to specific initiation sites and are then released.</text>
</comment>
<keyword evidence="5 6" id="KW-0804">Transcription</keyword>
<dbReference type="GO" id="GO:0003677">
    <property type="term" value="F:DNA binding"/>
    <property type="evidence" value="ECO:0007669"/>
    <property type="project" value="UniProtKB-UniRule"/>
</dbReference>
<comment type="similarity">
    <text evidence="6">Belongs to the sigma-70 factor family. SigI subfamily.</text>
</comment>
<dbReference type="InterPro" id="IPR014244">
    <property type="entry name" value="RNA_pol_sigma-I"/>
</dbReference>
<keyword evidence="2 6" id="KW-0805">Transcription regulation</keyword>
<dbReference type="Proteomes" id="UP000612456">
    <property type="component" value="Unassembled WGS sequence"/>
</dbReference>
<dbReference type="NCBIfam" id="TIGR02937">
    <property type="entry name" value="sigma70-ECF"/>
    <property type="match status" value="1"/>
</dbReference>
<comment type="subcellular location">
    <subcellularLocation>
        <location evidence="6">Cytoplasm</location>
    </subcellularLocation>
</comment>
<evidence type="ECO:0000256" key="5">
    <source>
        <dbReference type="ARBA" id="ARBA00023163"/>
    </source>
</evidence>
<dbReference type="AlphaFoldDB" id="A0A916YJC5"/>
<keyword evidence="9" id="KW-1185">Reference proteome</keyword>
<dbReference type="InterPro" id="IPR014284">
    <property type="entry name" value="RNA_pol_sigma-70_dom"/>
</dbReference>
<evidence type="ECO:0000256" key="3">
    <source>
        <dbReference type="ARBA" id="ARBA00023082"/>
    </source>
</evidence>
<evidence type="ECO:0000313" key="9">
    <source>
        <dbReference type="Proteomes" id="UP000612456"/>
    </source>
</evidence>
<accession>A0A916YJC5</accession>
<feature type="domain" description="RNA polymerase sigma-70 region 2" evidence="7">
    <location>
        <begin position="48"/>
        <end position="118"/>
    </location>
</feature>
<comment type="caution">
    <text evidence="8">The sequence shown here is derived from an EMBL/GenBank/DDBJ whole genome shotgun (WGS) entry which is preliminary data.</text>
</comment>
<dbReference type="EMBL" id="BMHP01000001">
    <property type="protein sequence ID" value="GGD48319.1"/>
    <property type="molecule type" value="Genomic_DNA"/>
</dbReference>
<dbReference type="PIRSF" id="PIRSF038953">
    <property type="entry name" value="SigI"/>
    <property type="match status" value="1"/>
</dbReference>
<evidence type="ECO:0000256" key="1">
    <source>
        <dbReference type="ARBA" id="ARBA00022490"/>
    </source>
</evidence>
<feature type="DNA-binding region" description="H-T-H motif" evidence="6">
    <location>
        <begin position="219"/>
        <end position="238"/>
    </location>
</feature>